<gene>
    <name evidence="2" type="ORF">ATL45_4744</name>
    <name evidence="3" type="ORF">SAMN05421805_10619</name>
</gene>
<dbReference type="EMBL" id="RBXX01000002">
    <property type="protein sequence ID" value="RKT86378.1"/>
    <property type="molecule type" value="Genomic_DNA"/>
</dbReference>
<dbReference type="Proteomes" id="UP000270697">
    <property type="component" value="Unassembled WGS sequence"/>
</dbReference>
<evidence type="ECO:0000313" key="5">
    <source>
        <dbReference type="Proteomes" id="UP000270697"/>
    </source>
</evidence>
<name>A0A1I5AVB2_9PSEU</name>
<sequence length="234" mass="26243">MTERLSTAERDSIAAMLESVEPIRAVARRVGRHPDTVSEVLRTRPATQAVRAVAFRNRTIDIISLLLHGTSLRAAARAHGVSGNYVRGLIAPVRHRIAELQAMTRWDGEARSLLAVPCPHTEEVTSRFQHVQATVREVITAAERAEHHRIDDLLHGISLARSAPQHRPRARAFSPADRLRIRYLRDVEGLAWKDVARHFPGRSLNVLAVRYRRDKTVWNNPAPADAGDARGENR</sequence>
<keyword evidence="5" id="KW-1185">Reference proteome</keyword>
<feature type="domain" description="Transposase IS30-like HTH" evidence="1">
    <location>
        <begin position="4"/>
        <end position="42"/>
    </location>
</feature>
<accession>A0A1I5AVB2</accession>
<dbReference type="RefSeq" id="WP_093153587.1">
    <property type="nucleotide sequence ID" value="NZ_FOUP01000006.1"/>
</dbReference>
<organism evidence="3 4">
    <name type="scientific">Saccharopolyspora antimicrobica</name>
    <dbReference type="NCBI Taxonomy" id="455193"/>
    <lineage>
        <taxon>Bacteria</taxon>
        <taxon>Bacillati</taxon>
        <taxon>Actinomycetota</taxon>
        <taxon>Actinomycetes</taxon>
        <taxon>Pseudonocardiales</taxon>
        <taxon>Pseudonocardiaceae</taxon>
        <taxon>Saccharopolyspora</taxon>
    </lineage>
</organism>
<proteinExistence type="predicted"/>
<evidence type="ECO:0000313" key="3">
    <source>
        <dbReference type="EMBL" id="SFN66383.1"/>
    </source>
</evidence>
<reference evidence="2 5" key="2">
    <citation type="submission" date="2018-10" db="EMBL/GenBank/DDBJ databases">
        <title>Sequencing the genomes of 1000 actinobacteria strains.</title>
        <authorList>
            <person name="Klenk H.-P."/>
        </authorList>
    </citation>
    <scope>NUCLEOTIDE SEQUENCE [LARGE SCALE GENOMIC DNA]</scope>
    <source>
        <strain evidence="2 5">DSM 45119</strain>
    </source>
</reference>
<evidence type="ECO:0000313" key="4">
    <source>
        <dbReference type="Proteomes" id="UP000199398"/>
    </source>
</evidence>
<evidence type="ECO:0000313" key="2">
    <source>
        <dbReference type="EMBL" id="RKT86378.1"/>
    </source>
</evidence>
<dbReference type="OrthoDB" id="9803231at2"/>
<dbReference type="EMBL" id="FOUP01000006">
    <property type="protein sequence ID" value="SFN66383.1"/>
    <property type="molecule type" value="Genomic_DNA"/>
</dbReference>
<reference evidence="3 4" key="1">
    <citation type="submission" date="2016-10" db="EMBL/GenBank/DDBJ databases">
        <authorList>
            <person name="de Groot N.N."/>
        </authorList>
    </citation>
    <scope>NUCLEOTIDE SEQUENCE [LARGE SCALE GENOMIC DNA]</scope>
    <source>
        <strain evidence="3 4">CPCC 201259</strain>
    </source>
</reference>
<dbReference type="STRING" id="455193.SAMN05421805_10619"/>
<dbReference type="Pfam" id="PF13936">
    <property type="entry name" value="HTH_38"/>
    <property type="match status" value="1"/>
</dbReference>
<dbReference type="AlphaFoldDB" id="A0A1I5AVB2"/>
<dbReference type="InterPro" id="IPR025246">
    <property type="entry name" value="IS30-like_HTH"/>
</dbReference>
<dbReference type="Proteomes" id="UP000199398">
    <property type="component" value="Unassembled WGS sequence"/>
</dbReference>
<evidence type="ECO:0000259" key="1">
    <source>
        <dbReference type="Pfam" id="PF13936"/>
    </source>
</evidence>
<protein>
    <submittedName>
        <fullName evidence="3">Helix-turn-helix domain-containing protein</fullName>
    </submittedName>
    <submittedName>
        <fullName evidence="2">Helix-turn-helix protein</fullName>
    </submittedName>
</protein>